<evidence type="ECO:0000256" key="1">
    <source>
        <dbReference type="SAM" id="Phobius"/>
    </source>
</evidence>
<comment type="caution">
    <text evidence="2">The sequence shown here is derived from an EMBL/GenBank/DDBJ whole genome shotgun (WGS) entry which is preliminary data.</text>
</comment>
<keyword evidence="1" id="KW-0472">Membrane</keyword>
<proteinExistence type="predicted"/>
<evidence type="ECO:0000313" key="3">
    <source>
        <dbReference type="Proteomes" id="UP000196368"/>
    </source>
</evidence>
<dbReference type="Proteomes" id="UP000196368">
    <property type="component" value="Unassembled WGS sequence"/>
</dbReference>
<dbReference type="EMBL" id="NFJD01000001">
    <property type="protein sequence ID" value="OUO57444.1"/>
    <property type="molecule type" value="Genomic_DNA"/>
</dbReference>
<accession>A0A1Y4DE91</accession>
<keyword evidence="1" id="KW-0812">Transmembrane</keyword>
<gene>
    <name evidence="2" type="ORF">B5F75_01340</name>
</gene>
<feature type="transmembrane region" description="Helical" evidence="1">
    <location>
        <begin position="257"/>
        <end position="277"/>
    </location>
</feature>
<keyword evidence="1" id="KW-1133">Transmembrane helix</keyword>
<keyword evidence="3" id="KW-1185">Reference proteome</keyword>
<dbReference type="AlphaFoldDB" id="A0A1Y4DE91"/>
<organism evidence="2 3">
    <name type="scientific">Candidatus Avelusimicrobium gallicola</name>
    <dbReference type="NCBI Taxonomy" id="2562704"/>
    <lineage>
        <taxon>Bacteria</taxon>
        <taxon>Pseudomonadati</taxon>
        <taxon>Elusimicrobiota</taxon>
        <taxon>Elusimicrobia</taxon>
        <taxon>Elusimicrobiales</taxon>
        <taxon>Elusimicrobiaceae</taxon>
        <taxon>Candidatus Avelusimicrobium</taxon>
    </lineage>
</organism>
<evidence type="ECO:0000313" key="2">
    <source>
        <dbReference type="EMBL" id="OUO57444.1"/>
    </source>
</evidence>
<name>A0A1Y4DE91_9BACT</name>
<sequence>MNILLIVLIVAGIVGLIATTRTRSAQIARMAKTNGCRYEREKNSITTEQTAGRLEFFTQYFHQYQNVCTCTDDFAFIRVADDNIYRDDNPKTKPVKFTIFTAELKKRQFPALKIAPIDSPFAPSQYALMKTNIPQIDSRYRIHAPTPAAALVLTPFIIGLLKTRANIYMELNDNALVYHENAQMPLAEFQQFRFRAIQILHEFENVIVRLDEANPSTTATLVPKAQDEAELRAEAMMKALCTVHNPSSSKASGWRGIWIVALLAVLLGMSLLSWVVLSNWLPR</sequence>
<dbReference type="RefSeq" id="WP_087286771.1">
    <property type="nucleotide sequence ID" value="NZ_NFJD01000001.1"/>
</dbReference>
<protein>
    <submittedName>
        <fullName evidence="2">Uncharacterized protein</fullName>
    </submittedName>
</protein>
<reference evidence="3" key="1">
    <citation type="submission" date="2017-04" db="EMBL/GenBank/DDBJ databases">
        <title>Function of individual gut microbiota members based on whole genome sequencing of pure cultures obtained from chicken caecum.</title>
        <authorList>
            <person name="Medvecky M."/>
            <person name="Cejkova D."/>
            <person name="Polansky O."/>
            <person name="Karasova D."/>
            <person name="Kubasova T."/>
            <person name="Cizek A."/>
            <person name="Rychlik I."/>
        </authorList>
    </citation>
    <scope>NUCLEOTIDE SEQUENCE [LARGE SCALE GENOMIC DNA]</scope>
    <source>
        <strain evidence="3">An273</strain>
    </source>
</reference>